<feature type="compositionally biased region" description="Polar residues" evidence="1">
    <location>
        <begin position="212"/>
        <end position="232"/>
    </location>
</feature>
<feature type="region of interest" description="Disordered" evidence="1">
    <location>
        <begin position="134"/>
        <end position="259"/>
    </location>
</feature>
<organism evidence="2 3">
    <name type="scientific">Gloeophyllum trabeum (strain ATCC 11539 / FP-39264 / Madison 617)</name>
    <name type="common">Brown rot fungus</name>
    <dbReference type="NCBI Taxonomy" id="670483"/>
    <lineage>
        <taxon>Eukaryota</taxon>
        <taxon>Fungi</taxon>
        <taxon>Dikarya</taxon>
        <taxon>Basidiomycota</taxon>
        <taxon>Agaricomycotina</taxon>
        <taxon>Agaricomycetes</taxon>
        <taxon>Gloeophyllales</taxon>
        <taxon>Gloeophyllaceae</taxon>
        <taxon>Gloeophyllum</taxon>
    </lineage>
</organism>
<proteinExistence type="predicted"/>
<reference evidence="2 3" key="1">
    <citation type="journal article" date="2012" name="Science">
        <title>The Paleozoic origin of enzymatic lignin decomposition reconstructed from 31 fungal genomes.</title>
        <authorList>
            <person name="Floudas D."/>
            <person name="Binder M."/>
            <person name="Riley R."/>
            <person name="Barry K."/>
            <person name="Blanchette R.A."/>
            <person name="Henrissat B."/>
            <person name="Martinez A.T."/>
            <person name="Otillar R."/>
            <person name="Spatafora J.W."/>
            <person name="Yadav J.S."/>
            <person name="Aerts A."/>
            <person name="Benoit I."/>
            <person name="Boyd A."/>
            <person name="Carlson A."/>
            <person name="Copeland A."/>
            <person name="Coutinho P.M."/>
            <person name="de Vries R.P."/>
            <person name="Ferreira P."/>
            <person name="Findley K."/>
            <person name="Foster B."/>
            <person name="Gaskell J."/>
            <person name="Glotzer D."/>
            <person name="Gorecki P."/>
            <person name="Heitman J."/>
            <person name="Hesse C."/>
            <person name="Hori C."/>
            <person name="Igarashi K."/>
            <person name="Jurgens J.A."/>
            <person name="Kallen N."/>
            <person name="Kersten P."/>
            <person name="Kohler A."/>
            <person name="Kuees U."/>
            <person name="Kumar T.K.A."/>
            <person name="Kuo A."/>
            <person name="LaButti K."/>
            <person name="Larrondo L.F."/>
            <person name="Lindquist E."/>
            <person name="Ling A."/>
            <person name="Lombard V."/>
            <person name="Lucas S."/>
            <person name="Lundell T."/>
            <person name="Martin R."/>
            <person name="McLaughlin D.J."/>
            <person name="Morgenstern I."/>
            <person name="Morin E."/>
            <person name="Murat C."/>
            <person name="Nagy L.G."/>
            <person name="Nolan M."/>
            <person name="Ohm R.A."/>
            <person name="Patyshakuliyeva A."/>
            <person name="Rokas A."/>
            <person name="Ruiz-Duenas F.J."/>
            <person name="Sabat G."/>
            <person name="Salamov A."/>
            <person name="Samejima M."/>
            <person name="Schmutz J."/>
            <person name="Slot J.C."/>
            <person name="St John F."/>
            <person name="Stenlid J."/>
            <person name="Sun H."/>
            <person name="Sun S."/>
            <person name="Syed K."/>
            <person name="Tsang A."/>
            <person name="Wiebenga A."/>
            <person name="Young D."/>
            <person name="Pisabarro A."/>
            <person name="Eastwood D.C."/>
            <person name="Martin F."/>
            <person name="Cullen D."/>
            <person name="Grigoriev I.V."/>
            <person name="Hibbett D.S."/>
        </authorList>
    </citation>
    <scope>NUCLEOTIDE SEQUENCE [LARGE SCALE GENOMIC DNA]</scope>
    <source>
        <strain evidence="2 3">ATCC 11539</strain>
    </source>
</reference>
<name>S7QJG2_GLOTA</name>
<feature type="compositionally biased region" description="Low complexity" evidence="1">
    <location>
        <begin position="176"/>
        <end position="193"/>
    </location>
</feature>
<dbReference type="HOGENOM" id="CLU_739782_0_0_1"/>
<dbReference type="PRINTS" id="PR01217">
    <property type="entry name" value="PRICHEXTENSN"/>
</dbReference>
<dbReference type="GeneID" id="19309305"/>
<gene>
    <name evidence="2" type="ORF">GLOTRDRAFT_91289</name>
</gene>
<dbReference type="KEGG" id="gtr:GLOTRDRAFT_91289"/>
<feature type="compositionally biased region" description="Basic and acidic residues" evidence="1">
    <location>
        <begin position="334"/>
        <end position="343"/>
    </location>
</feature>
<protein>
    <submittedName>
        <fullName evidence="2">Uncharacterized protein</fullName>
    </submittedName>
</protein>
<dbReference type="RefSeq" id="XP_007862699.1">
    <property type="nucleotide sequence ID" value="XM_007864508.1"/>
</dbReference>
<feature type="compositionally biased region" description="Low complexity" evidence="1">
    <location>
        <begin position="147"/>
        <end position="163"/>
    </location>
</feature>
<dbReference type="EMBL" id="KB469297">
    <property type="protein sequence ID" value="EPQ59811.1"/>
    <property type="molecule type" value="Genomic_DNA"/>
</dbReference>
<keyword evidence="3" id="KW-1185">Reference proteome</keyword>
<feature type="compositionally biased region" description="Pro residues" evidence="1">
    <location>
        <begin position="240"/>
        <end position="249"/>
    </location>
</feature>
<sequence length="374" mass="39365">MVLVLRNIGSHASIELPTSTPGTSCDGEVGCIYATSGLRREQGQLEAATVHKTPTSLDAAILEKVKAASGSMSMTGIGREMIPTRIERCLNAPTHSHWDAHPNVNVPSSPTIAELDARDSFPLLCILSASLSEDKVPEPEPLPVPPTSAVVAAPTPTRPVATPSMWRMADRPPPLSLSRTSSSGTASITSSGPVTPMDPNPPGPHVLHVATPGSSIPLHSSKSPMPSATPVVNPNLKTNPPAPPKPKPLPATLAPSPSRPLSLKAQQSLAQSRIDTILSATLDAYDVAQAHIDEVLRKYEARRQEGLVRLAAARVRSKDVGCTCAVPTCSDSEEVGRQRREPNHATPGNGSALLPGYRPIMYIKMQGKGSGSSR</sequence>
<dbReference type="AlphaFoldDB" id="S7QJG2"/>
<evidence type="ECO:0000313" key="3">
    <source>
        <dbReference type="Proteomes" id="UP000030669"/>
    </source>
</evidence>
<evidence type="ECO:0000313" key="2">
    <source>
        <dbReference type="EMBL" id="EPQ59811.1"/>
    </source>
</evidence>
<dbReference type="Proteomes" id="UP000030669">
    <property type="component" value="Unassembled WGS sequence"/>
</dbReference>
<evidence type="ECO:0000256" key="1">
    <source>
        <dbReference type="SAM" id="MobiDB-lite"/>
    </source>
</evidence>
<dbReference type="OrthoDB" id="10552670at2759"/>
<feature type="compositionally biased region" description="Low complexity" evidence="1">
    <location>
        <begin position="250"/>
        <end position="259"/>
    </location>
</feature>
<feature type="region of interest" description="Disordered" evidence="1">
    <location>
        <begin position="332"/>
        <end position="353"/>
    </location>
</feature>
<accession>S7QJG2</accession>